<dbReference type="AlphaFoldDB" id="A0A835PLJ4"/>
<evidence type="ECO:0000313" key="3">
    <source>
        <dbReference type="Proteomes" id="UP000639772"/>
    </source>
</evidence>
<evidence type="ECO:0000256" key="1">
    <source>
        <dbReference type="SAM" id="MobiDB-lite"/>
    </source>
</evidence>
<protein>
    <recommendedName>
        <fullName evidence="4">UspA domain-containing protein</fullName>
    </recommendedName>
</protein>
<reference evidence="2 3" key="1">
    <citation type="journal article" date="2020" name="Nat. Food">
        <title>A phased Vanilla planifolia genome enables genetic improvement of flavour and production.</title>
        <authorList>
            <person name="Hasing T."/>
            <person name="Tang H."/>
            <person name="Brym M."/>
            <person name="Khazi F."/>
            <person name="Huang T."/>
            <person name="Chambers A.H."/>
        </authorList>
    </citation>
    <scope>NUCLEOTIDE SEQUENCE [LARGE SCALE GENOMIC DNA]</scope>
    <source>
        <tissue evidence="2">Leaf</tissue>
    </source>
</reference>
<dbReference type="PANTHER" id="PTHR47867:SF1">
    <property type="entry name" value="ADENINE NUCLEOTIDE ALPHA HYDROLASES-LIKE SUPERFAMILY PROTEIN"/>
    <property type="match status" value="1"/>
</dbReference>
<proteinExistence type="predicted"/>
<sequence>MKPRGPHGRSKKLKATPGAAKETAKVTSLPTAATATDTAGMDPSSRVGSVLFTAKRRVMVVADPGRESAAALQWALSHAILEHDELILLHAEEAHSSGSRRGGAFSALLRRAVSIGPGIGGWSAFVGSNHHSALSLISSVSLSSGSTAGGGDYDFLEAMRLACEAAHPRVRVQIERVEMEGGDKAQTILSQTKMLGIDLLVIGQRRPPSSFLGCKLSGSTQCKGQDLAQFLIEHCKCLLRWSSEKGTKCRIPSQHQDP</sequence>
<comment type="caution">
    <text evidence="2">The sequence shown here is derived from an EMBL/GenBank/DDBJ whole genome shotgun (WGS) entry which is preliminary data.</text>
</comment>
<gene>
    <name evidence="2" type="ORF">HPP92_025730</name>
</gene>
<dbReference type="Proteomes" id="UP000639772">
    <property type="component" value="Unassembled WGS sequence"/>
</dbReference>
<feature type="region of interest" description="Disordered" evidence="1">
    <location>
        <begin position="1"/>
        <end position="42"/>
    </location>
</feature>
<feature type="compositionally biased region" description="Basic residues" evidence="1">
    <location>
        <begin position="1"/>
        <end position="14"/>
    </location>
</feature>
<accession>A0A835PLJ4</accession>
<dbReference type="PANTHER" id="PTHR47867">
    <property type="entry name" value="ADENINE NUCLEOTIDE ALPHA HYDROLASES-LIKE SUPERFAMILY PROTEIN"/>
    <property type="match status" value="1"/>
</dbReference>
<dbReference type="OrthoDB" id="786029at2759"/>
<organism evidence="2 3">
    <name type="scientific">Vanilla planifolia</name>
    <name type="common">Vanilla</name>
    <dbReference type="NCBI Taxonomy" id="51239"/>
    <lineage>
        <taxon>Eukaryota</taxon>
        <taxon>Viridiplantae</taxon>
        <taxon>Streptophyta</taxon>
        <taxon>Embryophyta</taxon>
        <taxon>Tracheophyta</taxon>
        <taxon>Spermatophyta</taxon>
        <taxon>Magnoliopsida</taxon>
        <taxon>Liliopsida</taxon>
        <taxon>Asparagales</taxon>
        <taxon>Orchidaceae</taxon>
        <taxon>Vanilloideae</taxon>
        <taxon>Vanilleae</taxon>
        <taxon>Vanilla</taxon>
    </lineage>
</organism>
<dbReference type="Gene3D" id="3.40.50.620">
    <property type="entry name" value="HUPs"/>
    <property type="match status" value="1"/>
</dbReference>
<evidence type="ECO:0008006" key="4">
    <source>
        <dbReference type="Google" id="ProtNLM"/>
    </source>
</evidence>
<dbReference type="CDD" id="cd00293">
    <property type="entry name" value="USP-like"/>
    <property type="match status" value="1"/>
</dbReference>
<dbReference type="EMBL" id="JADCNM010000014">
    <property type="protein sequence ID" value="KAG0454426.1"/>
    <property type="molecule type" value="Genomic_DNA"/>
</dbReference>
<dbReference type="SUPFAM" id="SSF52402">
    <property type="entry name" value="Adenine nucleotide alpha hydrolases-like"/>
    <property type="match status" value="1"/>
</dbReference>
<dbReference type="InterPro" id="IPR014729">
    <property type="entry name" value="Rossmann-like_a/b/a_fold"/>
</dbReference>
<name>A0A835PLJ4_VANPL</name>
<evidence type="ECO:0000313" key="2">
    <source>
        <dbReference type="EMBL" id="KAG0454426.1"/>
    </source>
</evidence>